<feature type="compositionally biased region" description="Polar residues" evidence="6">
    <location>
        <begin position="673"/>
        <end position="694"/>
    </location>
</feature>
<evidence type="ECO:0000256" key="2">
    <source>
        <dbReference type="ARBA" id="ARBA00022723"/>
    </source>
</evidence>
<dbReference type="STRING" id="181874.A0A409YTH5"/>
<evidence type="ECO:0000313" key="9">
    <source>
        <dbReference type="Proteomes" id="UP000284842"/>
    </source>
</evidence>
<gene>
    <name evidence="8" type="ORF">CVT24_000929</name>
</gene>
<evidence type="ECO:0000256" key="5">
    <source>
        <dbReference type="SAM" id="Coils"/>
    </source>
</evidence>
<feature type="compositionally biased region" description="Polar residues" evidence="6">
    <location>
        <begin position="600"/>
        <end position="609"/>
    </location>
</feature>
<dbReference type="PANTHER" id="PTHR46910:SF3">
    <property type="entry name" value="HALOTOLERANCE PROTEIN 9-RELATED"/>
    <property type="match status" value="1"/>
</dbReference>
<dbReference type="Pfam" id="PF04082">
    <property type="entry name" value="Fungal_trans"/>
    <property type="match status" value="1"/>
</dbReference>
<organism evidence="8 9">
    <name type="scientific">Panaeolus cyanescens</name>
    <dbReference type="NCBI Taxonomy" id="181874"/>
    <lineage>
        <taxon>Eukaryota</taxon>
        <taxon>Fungi</taxon>
        <taxon>Dikarya</taxon>
        <taxon>Basidiomycota</taxon>
        <taxon>Agaricomycotina</taxon>
        <taxon>Agaricomycetes</taxon>
        <taxon>Agaricomycetidae</taxon>
        <taxon>Agaricales</taxon>
        <taxon>Agaricineae</taxon>
        <taxon>Galeropsidaceae</taxon>
        <taxon>Panaeolus</taxon>
    </lineage>
</organism>
<feature type="compositionally biased region" description="Basic and acidic residues" evidence="6">
    <location>
        <begin position="732"/>
        <end position="751"/>
    </location>
</feature>
<feature type="region of interest" description="Disordered" evidence="6">
    <location>
        <begin position="598"/>
        <end position="633"/>
    </location>
</feature>
<protein>
    <recommendedName>
        <fullName evidence="7">Xylanolytic transcriptional activator regulatory domain-containing protein</fullName>
    </recommendedName>
</protein>
<dbReference type="EMBL" id="NHTK01000688">
    <property type="protein sequence ID" value="PPR06258.1"/>
    <property type="molecule type" value="Genomic_DNA"/>
</dbReference>
<feature type="compositionally biased region" description="Low complexity" evidence="6">
    <location>
        <begin position="69"/>
        <end position="89"/>
    </location>
</feature>
<feature type="compositionally biased region" description="Low complexity" evidence="6">
    <location>
        <begin position="707"/>
        <end position="730"/>
    </location>
</feature>
<feature type="compositionally biased region" description="Low complexity" evidence="6">
    <location>
        <begin position="659"/>
        <end position="668"/>
    </location>
</feature>
<keyword evidence="5" id="KW-0175">Coiled coil</keyword>
<dbReference type="GO" id="GO:0008270">
    <property type="term" value="F:zinc ion binding"/>
    <property type="evidence" value="ECO:0007669"/>
    <property type="project" value="InterPro"/>
</dbReference>
<dbReference type="GO" id="GO:0003677">
    <property type="term" value="F:DNA binding"/>
    <property type="evidence" value="ECO:0007669"/>
    <property type="project" value="UniProtKB-KW"/>
</dbReference>
<dbReference type="InterPro" id="IPR007219">
    <property type="entry name" value="XnlR_reg_dom"/>
</dbReference>
<feature type="coiled-coil region" evidence="5">
    <location>
        <begin position="20"/>
        <end position="47"/>
    </location>
</feature>
<evidence type="ECO:0000313" key="8">
    <source>
        <dbReference type="EMBL" id="PPR06258.1"/>
    </source>
</evidence>
<dbReference type="PANTHER" id="PTHR46910">
    <property type="entry name" value="TRANSCRIPTION FACTOR PDR1"/>
    <property type="match status" value="1"/>
</dbReference>
<keyword evidence="2" id="KW-0479">Metal-binding</keyword>
<evidence type="ECO:0000256" key="4">
    <source>
        <dbReference type="ARBA" id="ARBA00023242"/>
    </source>
</evidence>
<dbReference type="GO" id="GO:0003700">
    <property type="term" value="F:DNA-binding transcription factor activity"/>
    <property type="evidence" value="ECO:0007669"/>
    <property type="project" value="InterPro"/>
</dbReference>
<dbReference type="SMART" id="SM00906">
    <property type="entry name" value="Fungal_trans"/>
    <property type="match status" value="1"/>
</dbReference>
<reference evidence="8 9" key="1">
    <citation type="journal article" date="2018" name="Evol. Lett.">
        <title>Horizontal gene cluster transfer increased hallucinogenic mushroom diversity.</title>
        <authorList>
            <person name="Reynolds H.T."/>
            <person name="Vijayakumar V."/>
            <person name="Gluck-Thaler E."/>
            <person name="Korotkin H.B."/>
            <person name="Matheny P.B."/>
            <person name="Slot J.C."/>
        </authorList>
    </citation>
    <scope>NUCLEOTIDE SEQUENCE [LARGE SCALE GENOMIC DNA]</scope>
    <source>
        <strain evidence="8 9">2629</strain>
    </source>
</reference>
<keyword evidence="9" id="KW-1185">Reference proteome</keyword>
<keyword evidence="4" id="KW-0539">Nucleus</keyword>
<evidence type="ECO:0000256" key="6">
    <source>
        <dbReference type="SAM" id="MobiDB-lite"/>
    </source>
</evidence>
<dbReference type="InterPro" id="IPR050987">
    <property type="entry name" value="AtrR-like"/>
</dbReference>
<feature type="region of interest" description="Disordered" evidence="6">
    <location>
        <begin position="659"/>
        <end position="809"/>
    </location>
</feature>
<dbReference type="InParanoid" id="A0A409YTH5"/>
<evidence type="ECO:0000256" key="1">
    <source>
        <dbReference type="ARBA" id="ARBA00004123"/>
    </source>
</evidence>
<sequence>MGALGVLAQGRGGRLVLANTEELHEQIDSLSTRNRELEKALRALQANMSSDPHPLLQSDTIRLTLQPDSSPSQSASSSSKSPTASSGPAPADPMDIEEEEEEHTRVDAYGTVFLQAGGESYHFGRTAQPEYLIQSPDRSTQPSSRLHRRIAQLGSQSSQLPVELVLEILDYLPPYSLASHLCEVYLDHGHLWSSSEFSAYDSLSLLLIIFAIATLLDRDNRSSLPAYDFYYLSRAAHQFANPSYTTTLESIQTSVHMAHFLGFYEDTNDHIHSRWRHVGDAVRSVFSAGLYLDASKWKLPSLEAQRRNEAFWAVFVVDTWTSFVLGRPSGICKQSYDSHLQYAISELGTLNGNCHNDYTTWRIHFSILLNDIMQTAMAPKQPTYTAILDFDRQIRDFHVPVAWRAPEADDSSHTSTDILFYRFLIVLNKELVLLTLHRAYFVQALQESGVDLARHRYLPSVVAVYRSSWRLLRSLACTWGSAPRFLRYLRIAWSSAVSASVSLALLVTRSPNSYLANTAVEELENVASLFDKASSTSQAAAGFQPFIQRVNRKARDALSASRGRIHGSGHSLTRAENYESTFSTVDLENLHGKTRLCGESTPSLHSTSVEMGPPSRATSVTISENAESSSHPSIYQNWRTDTLHPVLLRDLREFGIHSSVPPSSSFSFYDQPSDLNRTRTPPGSLVSSTHSSNAADGERRPSPTHLHPSSAAAGGSSSQGHPQPGPSQSRQHVKERDTYEPPREPASERHVSSSTPPHSSPSPDDPPTSGSRSYYSQHQSYSSQQQQQSSTTYPSQFSSSSSSSHVPSIPAGSNSAMFSYFHPASFHYEPYVDYRRTGYGGSGSLNASGLMPSAPSPLGGFAGGGYAAAGFPTPSLVLDSSWSSFVEQLGF</sequence>
<evidence type="ECO:0000259" key="7">
    <source>
        <dbReference type="SMART" id="SM00906"/>
    </source>
</evidence>
<evidence type="ECO:0000256" key="3">
    <source>
        <dbReference type="ARBA" id="ARBA00023125"/>
    </source>
</evidence>
<dbReference type="AlphaFoldDB" id="A0A409YTH5"/>
<dbReference type="OrthoDB" id="424974at2759"/>
<comment type="subcellular location">
    <subcellularLocation>
        <location evidence="1">Nucleus</location>
    </subcellularLocation>
</comment>
<dbReference type="Proteomes" id="UP000284842">
    <property type="component" value="Unassembled WGS sequence"/>
</dbReference>
<dbReference type="GO" id="GO:0005634">
    <property type="term" value="C:nucleus"/>
    <property type="evidence" value="ECO:0007669"/>
    <property type="project" value="UniProtKB-SubCell"/>
</dbReference>
<feature type="compositionally biased region" description="Polar residues" evidence="6">
    <location>
        <begin position="616"/>
        <end position="633"/>
    </location>
</feature>
<feature type="domain" description="Xylanolytic transcriptional activator regulatory" evidence="7">
    <location>
        <begin position="274"/>
        <end position="349"/>
    </location>
</feature>
<keyword evidence="3" id="KW-0238">DNA-binding</keyword>
<feature type="region of interest" description="Disordered" evidence="6">
    <location>
        <begin position="65"/>
        <end position="104"/>
    </location>
</feature>
<name>A0A409YTH5_9AGAR</name>
<accession>A0A409YTH5</accession>
<proteinExistence type="predicted"/>
<dbReference type="CDD" id="cd12148">
    <property type="entry name" value="fungal_TF_MHR"/>
    <property type="match status" value="1"/>
</dbReference>
<feature type="compositionally biased region" description="Low complexity" evidence="6">
    <location>
        <begin position="767"/>
        <end position="804"/>
    </location>
</feature>
<dbReference type="GO" id="GO:0006351">
    <property type="term" value="P:DNA-templated transcription"/>
    <property type="evidence" value="ECO:0007669"/>
    <property type="project" value="InterPro"/>
</dbReference>
<comment type="caution">
    <text evidence="8">The sequence shown here is derived from an EMBL/GenBank/DDBJ whole genome shotgun (WGS) entry which is preliminary data.</text>
</comment>